<feature type="domain" description="Response regulatory" evidence="3">
    <location>
        <begin position="4"/>
        <end position="114"/>
    </location>
</feature>
<organism evidence="4 5">
    <name type="scientific">Oxalicibacterium faecigallinarum</name>
    <dbReference type="NCBI Taxonomy" id="573741"/>
    <lineage>
        <taxon>Bacteria</taxon>
        <taxon>Pseudomonadati</taxon>
        <taxon>Pseudomonadota</taxon>
        <taxon>Betaproteobacteria</taxon>
        <taxon>Burkholderiales</taxon>
        <taxon>Oxalobacteraceae</taxon>
        <taxon>Oxalicibacterium</taxon>
    </lineage>
</organism>
<dbReference type="SUPFAM" id="SSF52172">
    <property type="entry name" value="CheY-like"/>
    <property type="match status" value="1"/>
</dbReference>
<dbReference type="Gene3D" id="3.40.50.2300">
    <property type="match status" value="1"/>
</dbReference>
<dbReference type="PANTHER" id="PTHR44591">
    <property type="entry name" value="STRESS RESPONSE REGULATOR PROTEIN 1"/>
    <property type="match status" value="1"/>
</dbReference>
<dbReference type="RefSeq" id="WP_268234302.1">
    <property type="nucleotide sequence ID" value="NZ_BMDI01000001.1"/>
</dbReference>
<protein>
    <recommendedName>
        <fullName evidence="3">Response regulatory domain-containing protein</fullName>
    </recommendedName>
</protein>
<dbReference type="InterPro" id="IPR050595">
    <property type="entry name" value="Bact_response_regulator"/>
</dbReference>
<dbReference type="PROSITE" id="PS50110">
    <property type="entry name" value="RESPONSE_REGULATORY"/>
    <property type="match status" value="1"/>
</dbReference>
<dbReference type="InterPro" id="IPR001789">
    <property type="entry name" value="Sig_transdc_resp-reg_receiver"/>
</dbReference>
<reference evidence="5" key="1">
    <citation type="journal article" date="2019" name="Int. J. Syst. Evol. Microbiol.">
        <title>The Global Catalogue of Microorganisms (GCM) 10K type strain sequencing project: providing services to taxonomists for standard genome sequencing and annotation.</title>
        <authorList>
            <consortium name="The Broad Institute Genomics Platform"/>
            <consortium name="The Broad Institute Genome Sequencing Center for Infectious Disease"/>
            <person name="Wu L."/>
            <person name="Ma J."/>
        </authorList>
    </citation>
    <scope>NUCLEOTIDE SEQUENCE [LARGE SCALE GENOMIC DNA]</scope>
    <source>
        <strain evidence="5">CCM 2767</strain>
    </source>
</reference>
<dbReference type="PANTHER" id="PTHR44591:SF3">
    <property type="entry name" value="RESPONSE REGULATORY DOMAIN-CONTAINING PROTEIN"/>
    <property type="match status" value="1"/>
</dbReference>
<evidence type="ECO:0000313" key="5">
    <source>
        <dbReference type="Proteomes" id="UP000642180"/>
    </source>
</evidence>
<evidence type="ECO:0000256" key="2">
    <source>
        <dbReference type="PROSITE-ProRule" id="PRU00169"/>
    </source>
</evidence>
<keyword evidence="1 2" id="KW-0597">Phosphoprotein</keyword>
<evidence type="ECO:0000313" key="4">
    <source>
        <dbReference type="EMBL" id="GGI17140.1"/>
    </source>
</evidence>
<name>A0A8J3ANQ1_9BURK</name>
<dbReference type="Proteomes" id="UP000642180">
    <property type="component" value="Unassembled WGS sequence"/>
</dbReference>
<dbReference type="CDD" id="cd00156">
    <property type="entry name" value="REC"/>
    <property type="match status" value="1"/>
</dbReference>
<dbReference type="Pfam" id="PF00072">
    <property type="entry name" value="Response_reg"/>
    <property type="match status" value="1"/>
</dbReference>
<feature type="modified residue" description="4-aspartylphosphate" evidence="2">
    <location>
        <position position="53"/>
    </location>
</feature>
<dbReference type="AlphaFoldDB" id="A0A8J3ANQ1"/>
<evidence type="ECO:0000256" key="1">
    <source>
        <dbReference type="ARBA" id="ARBA00022553"/>
    </source>
</evidence>
<keyword evidence="5" id="KW-1185">Reference proteome</keyword>
<accession>A0A8J3ANQ1</accession>
<dbReference type="SMART" id="SM00448">
    <property type="entry name" value="REC"/>
    <property type="match status" value="1"/>
</dbReference>
<gene>
    <name evidence="4" type="ORF">GCM10008066_07490</name>
</gene>
<sequence length="138" mass="15431">MKCTVLIVDDEIEILEVMKELLTYHGFRAITAASVKEARIALESESIDLVLSDVLMPEATGTVLRRYMQNDERYQGIPFVFITAFAPTSEALSGPVLGKPFQTEDLLTLIDKVLSATYRVPYYSAYASSRSVSNDVYH</sequence>
<proteinExistence type="predicted"/>
<evidence type="ECO:0000259" key="3">
    <source>
        <dbReference type="PROSITE" id="PS50110"/>
    </source>
</evidence>
<dbReference type="GO" id="GO:0000160">
    <property type="term" value="P:phosphorelay signal transduction system"/>
    <property type="evidence" value="ECO:0007669"/>
    <property type="project" value="InterPro"/>
</dbReference>
<comment type="caution">
    <text evidence="4">The sequence shown here is derived from an EMBL/GenBank/DDBJ whole genome shotgun (WGS) entry which is preliminary data.</text>
</comment>
<dbReference type="EMBL" id="BMDI01000001">
    <property type="protein sequence ID" value="GGI17140.1"/>
    <property type="molecule type" value="Genomic_DNA"/>
</dbReference>
<dbReference type="InterPro" id="IPR011006">
    <property type="entry name" value="CheY-like_superfamily"/>
</dbReference>